<dbReference type="RefSeq" id="WP_066805882.1">
    <property type="nucleotide sequence ID" value="NZ_CP014206.1"/>
</dbReference>
<keyword evidence="3" id="KW-0472">Membrane</keyword>
<keyword evidence="7" id="KW-1185">Reference proteome</keyword>
<protein>
    <submittedName>
        <fullName evidence="5">Metallophosphoesterase</fullName>
    </submittedName>
</protein>
<dbReference type="KEGG" id="dej:AWY79_15350"/>
<dbReference type="PANTHER" id="PTHR31302">
    <property type="entry name" value="TRANSMEMBRANE PROTEIN WITH METALLOPHOSPHOESTERASE DOMAIN-RELATED"/>
    <property type="match status" value="1"/>
</dbReference>
<proteinExistence type="predicted"/>
<dbReference type="InterPro" id="IPR004843">
    <property type="entry name" value="Calcineurin-like_PHP"/>
</dbReference>
<dbReference type="Proteomes" id="UP000295506">
    <property type="component" value="Unassembled WGS sequence"/>
</dbReference>
<keyword evidence="2" id="KW-0378">Hydrolase</keyword>
<name>A0A126QRH0_9BACT</name>
<dbReference type="Gene3D" id="3.60.21.10">
    <property type="match status" value="1"/>
</dbReference>
<dbReference type="Proteomes" id="UP000055611">
    <property type="component" value="Chromosome"/>
</dbReference>
<dbReference type="OrthoDB" id="9780884at2"/>
<organism evidence="6 8">
    <name type="scientific">Pseudodesulfovibrio indicus</name>
    <dbReference type="NCBI Taxonomy" id="1716143"/>
    <lineage>
        <taxon>Bacteria</taxon>
        <taxon>Pseudomonadati</taxon>
        <taxon>Thermodesulfobacteriota</taxon>
        <taxon>Desulfovibrionia</taxon>
        <taxon>Desulfovibrionales</taxon>
        <taxon>Desulfovibrionaceae</taxon>
    </lineage>
</organism>
<keyword evidence="3" id="KW-1133">Transmembrane helix</keyword>
<reference evidence="6 8" key="2">
    <citation type="submission" date="2019-03" db="EMBL/GenBank/DDBJ databases">
        <title>Genomic Encyclopedia of Type Strains, Phase IV (KMG-IV): sequencing the most valuable type-strain genomes for metagenomic binning, comparative biology and taxonomic classification.</title>
        <authorList>
            <person name="Goeker M."/>
        </authorList>
    </citation>
    <scope>NUCLEOTIDE SEQUENCE [LARGE SCALE GENOMIC DNA]</scope>
    <source>
        <strain evidence="6 8">DSM 101483</strain>
    </source>
</reference>
<sequence>MGYWFIIVMAVSSLLVLYLGWRLIEPLPLGRKRKLLLWFLLALLLFGHRLTWVLHRTNKYELTACDTIDWVGFTFLGFISILVVFMLARDVPSLLGKVGALLKRPFSHRLSRPLFAGPDRNRRRFLVNLSNGVFLAAAVPMAGFGVFNARRTPTVLSNEIPLPGLPDGLDGFTIAQISDTHIGPTIRAEWARRVTDAVNALSPDLIVHTGDLVDGSVDGLKTDILPLGDLSAPHGVWFCTGNHEYYSGVFEWLEEARRLGMRPLNNEHAVIDTGGGRILLGGVTDLRMGHTVPGQASSPRKAMEGAPDHDVSVLLAHEPDSVYEAAEAGFDVQLSGHTHGGQYFPYNLVIHLFQTFVRGPYVHRGTQLYVNMGTGYWGPPMRIGTVPEITLHTLRRA</sequence>
<dbReference type="EMBL" id="SOBK01000002">
    <property type="protein sequence ID" value="TDT90672.1"/>
    <property type="molecule type" value="Genomic_DNA"/>
</dbReference>
<evidence type="ECO:0000313" key="5">
    <source>
        <dbReference type="EMBL" id="AMK12379.1"/>
    </source>
</evidence>
<dbReference type="GO" id="GO:0009245">
    <property type="term" value="P:lipid A biosynthetic process"/>
    <property type="evidence" value="ECO:0007669"/>
    <property type="project" value="TreeGrafter"/>
</dbReference>
<dbReference type="PANTHER" id="PTHR31302:SF31">
    <property type="entry name" value="PHOSPHODIESTERASE YAEI"/>
    <property type="match status" value="1"/>
</dbReference>
<keyword evidence="3" id="KW-0812">Transmembrane</keyword>
<evidence type="ECO:0000313" key="8">
    <source>
        <dbReference type="Proteomes" id="UP000295506"/>
    </source>
</evidence>
<dbReference type="CDD" id="cd07385">
    <property type="entry name" value="MPP_YkuE_C"/>
    <property type="match status" value="1"/>
</dbReference>
<accession>A0A126QRH0</accession>
<dbReference type="InterPro" id="IPR029052">
    <property type="entry name" value="Metallo-depent_PP-like"/>
</dbReference>
<gene>
    <name evidence="5" type="ORF">AWY79_15350</name>
    <name evidence="6" type="ORF">EDC59_102102</name>
</gene>
<dbReference type="GO" id="GO:0008758">
    <property type="term" value="F:UDP-2,3-diacylglucosamine hydrolase activity"/>
    <property type="evidence" value="ECO:0007669"/>
    <property type="project" value="TreeGrafter"/>
</dbReference>
<dbReference type="SUPFAM" id="SSF56300">
    <property type="entry name" value="Metallo-dependent phosphatases"/>
    <property type="match status" value="1"/>
</dbReference>
<keyword evidence="1" id="KW-0479">Metal-binding</keyword>
<evidence type="ECO:0000313" key="7">
    <source>
        <dbReference type="Proteomes" id="UP000055611"/>
    </source>
</evidence>
<feature type="transmembrane region" description="Helical" evidence="3">
    <location>
        <begin position="67"/>
        <end position="88"/>
    </location>
</feature>
<dbReference type="InterPro" id="IPR051158">
    <property type="entry name" value="Metallophosphoesterase_sf"/>
</dbReference>
<evidence type="ECO:0000256" key="3">
    <source>
        <dbReference type="SAM" id="Phobius"/>
    </source>
</evidence>
<feature type="domain" description="Calcineurin-like phosphoesterase" evidence="4">
    <location>
        <begin position="173"/>
        <end position="340"/>
    </location>
</feature>
<feature type="transmembrane region" description="Helical" evidence="3">
    <location>
        <begin position="125"/>
        <end position="147"/>
    </location>
</feature>
<dbReference type="EMBL" id="CP014206">
    <property type="protein sequence ID" value="AMK12379.1"/>
    <property type="molecule type" value="Genomic_DNA"/>
</dbReference>
<evidence type="ECO:0000259" key="4">
    <source>
        <dbReference type="Pfam" id="PF00149"/>
    </source>
</evidence>
<evidence type="ECO:0000256" key="2">
    <source>
        <dbReference type="ARBA" id="ARBA00022801"/>
    </source>
</evidence>
<evidence type="ECO:0000256" key="1">
    <source>
        <dbReference type="ARBA" id="ARBA00022723"/>
    </source>
</evidence>
<dbReference type="GO" id="GO:0016020">
    <property type="term" value="C:membrane"/>
    <property type="evidence" value="ECO:0007669"/>
    <property type="project" value="GOC"/>
</dbReference>
<reference evidence="5 7" key="1">
    <citation type="journal article" date="2016" name="Front. Microbiol.">
        <title>Genome Sequence of the Piezophilic, Mesophilic Sulfate-Reducing Bacterium Desulfovibrio indicus J2T.</title>
        <authorList>
            <person name="Cao J."/>
            <person name="Maignien L."/>
            <person name="Shao Z."/>
            <person name="Alain K."/>
            <person name="Jebbar M."/>
        </authorList>
    </citation>
    <scope>NUCLEOTIDE SEQUENCE [LARGE SCALE GENOMIC DNA]</scope>
    <source>
        <strain evidence="5 7">J2</strain>
    </source>
</reference>
<feature type="transmembrane region" description="Helical" evidence="3">
    <location>
        <begin position="36"/>
        <end position="55"/>
    </location>
</feature>
<feature type="transmembrane region" description="Helical" evidence="3">
    <location>
        <begin position="6"/>
        <end position="24"/>
    </location>
</feature>
<dbReference type="AlphaFoldDB" id="A0A126QRH0"/>
<evidence type="ECO:0000313" key="6">
    <source>
        <dbReference type="EMBL" id="TDT90672.1"/>
    </source>
</evidence>
<dbReference type="Pfam" id="PF00149">
    <property type="entry name" value="Metallophos"/>
    <property type="match status" value="1"/>
</dbReference>
<dbReference type="GO" id="GO:0046872">
    <property type="term" value="F:metal ion binding"/>
    <property type="evidence" value="ECO:0007669"/>
    <property type="project" value="UniProtKB-KW"/>
</dbReference>